<keyword evidence="3" id="KW-1185">Reference proteome</keyword>
<evidence type="ECO:0000313" key="2">
    <source>
        <dbReference type="EMBL" id="KIW39736.1"/>
    </source>
</evidence>
<dbReference type="Proteomes" id="UP000053342">
    <property type="component" value="Unassembled WGS sequence"/>
</dbReference>
<dbReference type="EMBL" id="KN847339">
    <property type="protein sequence ID" value="KIW39736.1"/>
    <property type="molecule type" value="Genomic_DNA"/>
</dbReference>
<evidence type="ECO:0000256" key="1">
    <source>
        <dbReference type="SAM" id="MobiDB-lite"/>
    </source>
</evidence>
<proteinExistence type="predicted"/>
<reference evidence="2 3" key="1">
    <citation type="submission" date="2015-01" db="EMBL/GenBank/DDBJ databases">
        <title>The Genome Sequence of Exophiala oligosperma CBS72588.</title>
        <authorList>
            <consortium name="The Broad Institute Genomics Platform"/>
            <person name="Cuomo C."/>
            <person name="de Hoog S."/>
            <person name="Gorbushina A."/>
            <person name="Stielow B."/>
            <person name="Teixiera M."/>
            <person name="Abouelleil A."/>
            <person name="Chapman S.B."/>
            <person name="Priest M."/>
            <person name="Young S.K."/>
            <person name="Wortman J."/>
            <person name="Nusbaum C."/>
            <person name="Birren B."/>
        </authorList>
    </citation>
    <scope>NUCLEOTIDE SEQUENCE [LARGE SCALE GENOMIC DNA]</scope>
    <source>
        <strain evidence="2 3">CBS 72588</strain>
    </source>
</reference>
<dbReference type="AlphaFoldDB" id="A0A0D2AHV9"/>
<gene>
    <name evidence="2" type="ORF">PV06_08325</name>
</gene>
<dbReference type="GeneID" id="27360399"/>
<organism evidence="2 3">
    <name type="scientific">Exophiala oligosperma</name>
    <dbReference type="NCBI Taxonomy" id="215243"/>
    <lineage>
        <taxon>Eukaryota</taxon>
        <taxon>Fungi</taxon>
        <taxon>Dikarya</taxon>
        <taxon>Ascomycota</taxon>
        <taxon>Pezizomycotina</taxon>
        <taxon>Eurotiomycetes</taxon>
        <taxon>Chaetothyriomycetidae</taxon>
        <taxon>Chaetothyriales</taxon>
        <taxon>Herpotrichiellaceae</taxon>
        <taxon>Exophiala</taxon>
    </lineage>
</organism>
<accession>A0A0D2AHV9</accession>
<protein>
    <submittedName>
        <fullName evidence="2">Uncharacterized protein</fullName>
    </submittedName>
</protein>
<feature type="compositionally biased region" description="Polar residues" evidence="1">
    <location>
        <begin position="269"/>
        <end position="282"/>
    </location>
</feature>
<feature type="region of interest" description="Disordered" evidence="1">
    <location>
        <begin position="219"/>
        <end position="238"/>
    </location>
</feature>
<dbReference type="OrthoDB" id="3886346at2759"/>
<evidence type="ECO:0000313" key="3">
    <source>
        <dbReference type="Proteomes" id="UP000053342"/>
    </source>
</evidence>
<dbReference type="HOGENOM" id="CLU_806615_0_0_1"/>
<sequence>MAMRRGGDGNDAFQTAFFTHQTQHEDGYDVLQRTRPHQTNPMSGSFLNNRTGIADQESQDFTVERLDARFDCLVENLPIWKTSPRSIAARASRRSVESLVLKVTDPNEAGFLQVDKELESIQTLCENAAHQIRRGGDCTTELGKILSQAEVVWHRAADTAASSKMLKQEQQEYPFRPGLIRSRVYSFVELSWAHLRLRPTTVEVDDAGDQDSVKLDLTRSGLGESETYRRPSGPENHLDLRSRQTRRLEDRLAAGSRCDRFIEAPSVGPPSNHTPESSTIPKQSRPRVPFRGQFKKYGNHHVAEQYERRRTMPPGEPSSTTYTTKQTGVNGRRLRIGIGIAGWR</sequence>
<name>A0A0D2AHV9_9EURO</name>
<feature type="region of interest" description="Disordered" evidence="1">
    <location>
        <begin position="262"/>
        <end position="326"/>
    </location>
</feature>
<dbReference type="VEuPathDB" id="FungiDB:PV06_08325"/>
<feature type="compositionally biased region" description="Polar residues" evidence="1">
    <location>
        <begin position="317"/>
        <end position="326"/>
    </location>
</feature>
<dbReference type="RefSeq" id="XP_016259952.1">
    <property type="nucleotide sequence ID" value="XM_016409644.1"/>
</dbReference>
<feature type="compositionally biased region" description="Basic and acidic residues" evidence="1">
    <location>
        <begin position="301"/>
        <end position="310"/>
    </location>
</feature>